<comment type="similarity">
    <text evidence="3 9">Belongs to the transthyretin family. 5-hydroxyisourate hydrolase subfamily.</text>
</comment>
<comment type="subunit">
    <text evidence="4 9">Homotetramer.</text>
</comment>
<dbReference type="GO" id="GO:0033971">
    <property type="term" value="F:hydroxyisourate hydrolase activity"/>
    <property type="evidence" value="ECO:0007669"/>
    <property type="project" value="UniProtKB-EC"/>
</dbReference>
<evidence type="ECO:0000256" key="9">
    <source>
        <dbReference type="RuleBase" id="RU361270"/>
    </source>
</evidence>
<evidence type="ECO:0000256" key="5">
    <source>
        <dbReference type="ARBA" id="ARBA00012609"/>
    </source>
</evidence>
<evidence type="ECO:0000256" key="4">
    <source>
        <dbReference type="ARBA" id="ARBA00011881"/>
    </source>
</evidence>
<evidence type="ECO:0000256" key="8">
    <source>
        <dbReference type="ARBA" id="ARBA00022801"/>
    </source>
</evidence>
<dbReference type="NCBIfam" id="TIGR02962">
    <property type="entry name" value="hdxy_isourate"/>
    <property type="match status" value="1"/>
</dbReference>
<dbReference type="PANTHER" id="PTHR10395">
    <property type="entry name" value="URICASE AND TRANSTHYRETIN-RELATED"/>
    <property type="match status" value="1"/>
</dbReference>
<dbReference type="RefSeq" id="WP_341626790.1">
    <property type="nucleotide sequence ID" value="NZ_JBAKBA010000004.1"/>
</dbReference>
<evidence type="ECO:0000259" key="10">
    <source>
        <dbReference type="SMART" id="SM00095"/>
    </source>
</evidence>
<keyword evidence="12" id="KW-1185">Reference proteome</keyword>
<dbReference type="Gene3D" id="2.60.40.180">
    <property type="entry name" value="Transthyretin/hydroxyisourate hydrolase domain"/>
    <property type="match status" value="1"/>
</dbReference>
<evidence type="ECO:0000256" key="1">
    <source>
        <dbReference type="ARBA" id="ARBA00001043"/>
    </source>
</evidence>
<name>A0ABU9H8X5_9GAMM</name>
<keyword evidence="7 9" id="KW-0659">Purine metabolism</keyword>
<dbReference type="Pfam" id="PF00576">
    <property type="entry name" value="Transthyretin"/>
    <property type="match status" value="1"/>
</dbReference>
<dbReference type="InterPro" id="IPR014306">
    <property type="entry name" value="Hydroxyisourate_hydrolase"/>
</dbReference>
<dbReference type="PRINTS" id="PR00189">
    <property type="entry name" value="TRNSTHYRETIN"/>
</dbReference>
<dbReference type="PROSITE" id="PS00768">
    <property type="entry name" value="TRANSTHYRETIN_1"/>
    <property type="match status" value="1"/>
</dbReference>
<dbReference type="Proteomes" id="UP001366060">
    <property type="component" value="Unassembled WGS sequence"/>
</dbReference>
<keyword evidence="8 9" id="KW-0378">Hydrolase</keyword>
<proteinExistence type="inferred from homology"/>
<sequence length="120" mass="13771">MNNNPITTHILNTALGKPAASIAIQLFILKDNEWTLLSSAMTNEDGRVDDWHETGWYQGKESEQLFATYKIVFSLEDYWEKQSIDGFYPSAEISFKVQDSRHHHIPLLLAPYGYSTYRGS</sequence>
<organism evidence="11 12">
    <name type="scientific">Psychromonas arctica</name>
    <dbReference type="NCBI Taxonomy" id="168275"/>
    <lineage>
        <taxon>Bacteria</taxon>
        <taxon>Pseudomonadati</taxon>
        <taxon>Pseudomonadota</taxon>
        <taxon>Gammaproteobacteria</taxon>
        <taxon>Alteromonadales</taxon>
        <taxon>Psychromonadaceae</taxon>
        <taxon>Psychromonas</taxon>
    </lineage>
</organism>
<dbReference type="InterPro" id="IPR036817">
    <property type="entry name" value="Transthyretin/HIU_hydrolase_sf"/>
</dbReference>
<dbReference type="InterPro" id="IPR000895">
    <property type="entry name" value="Transthyretin/HIU_hydrolase"/>
</dbReference>
<evidence type="ECO:0000313" key="11">
    <source>
        <dbReference type="EMBL" id="MEL0658071.1"/>
    </source>
</evidence>
<evidence type="ECO:0000313" key="12">
    <source>
        <dbReference type="Proteomes" id="UP001366060"/>
    </source>
</evidence>
<comment type="catalytic activity">
    <reaction evidence="1 9">
        <text>5-hydroxyisourate + H2O = 5-hydroxy-2-oxo-4-ureido-2,5-dihydro-1H-imidazole-5-carboxylate + H(+)</text>
        <dbReference type="Rhea" id="RHEA:23736"/>
        <dbReference type="ChEBI" id="CHEBI:15377"/>
        <dbReference type="ChEBI" id="CHEBI:15378"/>
        <dbReference type="ChEBI" id="CHEBI:18072"/>
        <dbReference type="ChEBI" id="CHEBI:58639"/>
        <dbReference type="EC" id="3.5.2.17"/>
    </reaction>
</comment>
<dbReference type="SMART" id="SM00095">
    <property type="entry name" value="TR_THY"/>
    <property type="match status" value="1"/>
</dbReference>
<evidence type="ECO:0000256" key="2">
    <source>
        <dbReference type="ARBA" id="ARBA00002704"/>
    </source>
</evidence>
<dbReference type="EC" id="3.5.2.17" evidence="5 9"/>
<evidence type="ECO:0000256" key="3">
    <source>
        <dbReference type="ARBA" id="ARBA00009850"/>
    </source>
</evidence>
<dbReference type="SUPFAM" id="SSF49472">
    <property type="entry name" value="Transthyretin (synonym: prealbumin)"/>
    <property type="match status" value="1"/>
</dbReference>
<reference evidence="11 12" key="1">
    <citation type="submission" date="2024-02" db="EMBL/GenBank/DDBJ databases">
        <title>Bacteria isolated from the canopy kelp, Nereocystis luetkeana.</title>
        <authorList>
            <person name="Pfister C.A."/>
            <person name="Younker I.T."/>
            <person name="Light S.H."/>
        </authorList>
    </citation>
    <scope>NUCLEOTIDE SEQUENCE [LARGE SCALE GENOMIC DNA]</scope>
    <source>
        <strain evidence="11 12">TI.2.07</strain>
    </source>
</reference>
<dbReference type="EMBL" id="JBAKBA010000004">
    <property type="protein sequence ID" value="MEL0658071.1"/>
    <property type="molecule type" value="Genomic_DNA"/>
</dbReference>
<dbReference type="InterPro" id="IPR023416">
    <property type="entry name" value="Transthyretin/HIU_hydrolase_d"/>
</dbReference>
<dbReference type="PANTHER" id="PTHR10395:SF7">
    <property type="entry name" value="5-HYDROXYISOURATE HYDROLASE"/>
    <property type="match status" value="1"/>
</dbReference>
<accession>A0ABU9H8X5</accession>
<evidence type="ECO:0000256" key="6">
    <source>
        <dbReference type="ARBA" id="ARBA00017539"/>
    </source>
</evidence>
<protein>
    <recommendedName>
        <fullName evidence="6 9">5-hydroxyisourate hydrolase</fullName>
        <shortName evidence="9">HIU hydrolase</shortName>
        <shortName evidence="9">HIUHase</shortName>
        <ecNumber evidence="5 9">3.5.2.17</ecNumber>
    </recommendedName>
</protein>
<evidence type="ECO:0000256" key="7">
    <source>
        <dbReference type="ARBA" id="ARBA00022631"/>
    </source>
</evidence>
<gene>
    <name evidence="11" type="primary">uraH</name>
    <name evidence="11" type="ORF">V6255_02865</name>
</gene>
<dbReference type="InterPro" id="IPR023418">
    <property type="entry name" value="Thyroxine_BS"/>
</dbReference>
<comment type="function">
    <text evidence="2">Catalyzes the hydrolysis of 5-hydroxyisourate (HIU) to 2-oxo-4-hydroxy-4-carboxy-5-ureidoimidazoline (OHCU).</text>
</comment>
<feature type="domain" description="Transthyretin/hydroxyisourate hydrolase" evidence="10">
    <location>
        <begin position="1"/>
        <end position="119"/>
    </location>
</feature>
<comment type="caution">
    <text evidence="11">The sequence shown here is derived from an EMBL/GenBank/DDBJ whole genome shotgun (WGS) entry which is preliminary data.</text>
</comment>
<dbReference type="CDD" id="cd05822">
    <property type="entry name" value="TLP_HIUase"/>
    <property type="match status" value="1"/>
</dbReference>